<dbReference type="Gene3D" id="3.40.50.300">
    <property type="entry name" value="P-loop containing nucleotide triphosphate hydrolases"/>
    <property type="match status" value="1"/>
</dbReference>
<evidence type="ECO:0000256" key="1">
    <source>
        <dbReference type="SAM" id="MobiDB-lite"/>
    </source>
</evidence>
<comment type="caution">
    <text evidence="2">The sequence shown here is derived from an EMBL/GenBank/DDBJ whole genome shotgun (WGS) entry which is preliminary data.</text>
</comment>
<proteinExistence type="predicted"/>
<protein>
    <submittedName>
        <fullName evidence="2">ATP-binding protein</fullName>
    </submittedName>
</protein>
<dbReference type="PANTHER" id="PTHR47691:SF3">
    <property type="entry name" value="HTH-TYPE TRANSCRIPTIONAL REGULATOR RV0890C-RELATED"/>
    <property type="match status" value="1"/>
</dbReference>
<dbReference type="InterPro" id="IPR027417">
    <property type="entry name" value="P-loop_NTPase"/>
</dbReference>
<dbReference type="PANTHER" id="PTHR47691">
    <property type="entry name" value="REGULATOR-RELATED"/>
    <property type="match status" value="1"/>
</dbReference>
<evidence type="ECO:0000313" key="2">
    <source>
        <dbReference type="EMBL" id="OXM47533.1"/>
    </source>
</evidence>
<organism evidence="2 3">
    <name type="scientific">Amycolatopsis alba DSM 44262</name>
    <dbReference type="NCBI Taxonomy" id="1125972"/>
    <lineage>
        <taxon>Bacteria</taxon>
        <taxon>Bacillati</taxon>
        <taxon>Actinomycetota</taxon>
        <taxon>Actinomycetes</taxon>
        <taxon>Pseudonocardiales</taxon>
        <taxon>Pseudonocardiaceae</taxon>
        <taxon>Amycolatopsis</taxon>
    </lineage>
</organism>
<feature type="region of interest" description="Disordered" evidence="1">
    <location>
        <begin position="157"/>
        <end position="181"/>
    </location>
</feature>
<feature type="compositionally biased region" description="Basic and acidic residues" evidence="1">
    <location>
        <begin position="1"/>
        <end position="13"/>
    </location>
</feature>
<gene>
    <name evidence="2" type="ORF">CFP75_23925</name>
</gene>
<feature type="compositionally biased region" description="Low complexity" evidence="1">
    <location>
        <begin position="159"/>
        <end position="174"/>
    </location>
</feature>
<dbReference type="EMBL" id="NMQU01000074">
    <property type="protein sequence ID" value="OXM47533.1"/>
    <property type="molecule type" value="Genomic_DNA"/>
</dbReference>
<name>A0A229RLK5_AMYAL</name>
<dbReference type="GO" id="GO:0005524">
    <property type="term" value="F:ATP binding"/>
    <property type="evidence" value="ECO:0007669"/>
    <property type="project" value="UniProtKB-KW"/>
</dbReference>
<keyword evidence="3" id="KW-1185">Reference proteome</keyword>
<dbReference type="Proteomes" id="UP000215563">
    <property type="component" value="Unassembled WGS sequence"/>
</dbReference>
<feature type="region of interest" description="Disordered" evidence="1">
    <location>
        <begin position="1"/>
        <end position="20"/>
    </location>
</feature>
<keyword evidence="2" id="KW-0547">Nucleotide-binding</keyword>
<evidence type="ECO:0000313" key="3">
    <source>
        <dbReference type="Proteomes" id="UP000215563"/>
    </source>
</evidence>
<dbReference type="SUPFAM" id="SSF52540">
    <property type="entry name" value="P-loop containing nucleoside triphosphate hydrolases"/>
    <property type="match status" value="1"/>
</dbReference>
<reference evidence="2 3" key="1">
    <citation type="submission" date="2017-07" db="EMBL/GenBank/DDBJ databases">
        <title>Amycolatopsis alba DSM 44262 Genome sequencing and assembly.</title>
        <authorList>
            <person name="Kaur N."/>
            <person name="Mayilraj S."/>
        </authorList>
    </citation>
    <scope>NUCLEOTIDE SEQUENCE [LARGE SCALE GENOMIC DNA]</scope>
    <source>
        <strain evidence="2 3">DSM 44262</strain>
    </source>
</reference>
<dbReference type="AlphaFoldDB" id="A0A229RLK5"/>
<accession>A0A229RLK5</accession>
<sequence length="181" mass="19301">MPNGDIDREDRGADGPALGEVPRQLPLSIREFTGRTDQLAALDKLIDREANFPTNAVVITAVDGAAGIGKTALAVHWAHRVQTQFPDGTLYMNLRGYGPGVPAAPAEVLDSFLQALGIRADAMPQSVDALSARQATGQGRPWPVMMPPAMSWKASRACSPVTRRPSRRSASSSTGQVTRMP</sequence>
<keyword evidence="2" id="KW-0067">ATP-binding</keyword>